<keyword evidence="5" id="KW-0862">Zinc</keyword>
<dbReference type="PROSITE" id="PS52035">
    <property type="entry name" value="PEPTIDASE_M14"/>
    <property type="match status" value="1"/>
</dbReference>
<dbReference type="PRINTS" id="PR00765">
    <property type="entry name" value="CRBOXYPTASEA"/>
</dbReference>
<dbReference type="InterPro" id="IPR036365">
    <property type="entry name" value="PGBD-like_sf"/>
</dbReference>
<dbReference type="Gene3D" id="1.10.101.10">
    <property type="entry name" value="PGBD-like superfamily/PGBD"/>
    <property type="match status" value="1"/>
</dbReference>
<dbReference type="AlphaFoldDB" id="A0AAW4WFA1"/>
<evidence type="ECO:0000313" key="10">
    <source>
        <dbReference type="EMBL" id="MCC2243426.1"/>
    </source>
</evidence>
<dbReference type="Pfam" id="PF00246">
    <property type="entry name" value="Peptidase_M14"/>
    <property type="match status" value="1"/>
</dbReference>
<dbReference type="SMART" id="SM00631">
    <property type="entry name" value="Zn_pept"/>
    <property type="match status" value="1"/>
</dbReference>
<dbReference type="Gene3D" id="3.40.630.10">
    <property type="entry name" value="Zn peptidases"/>
    <property type="match status" value="1"/>
</dbReference>
<feature type="active site" description="Proton donor/acceptor" evidence="7">
    <location>
        <position position="394"/>
    </location>
</feature>
<evidence type="ECO:0000256" key="3">
    <source>
        <dbReference type="ARBA" id="ARBA00022670"/>
    </source>
</evidence>
<dbReference type="SUPFAM" id="SSF53187">
    <property type="entry name" value="Zn-dependent exopeptidases"/>
    <property type="match status" value="1"/>
</dbReference>
<evidence type="ECO:0000256" key="2">
    <source>
        <dbReference type="ARBA" id="ARBA00005988"/>
    </source>
</evidence>
<evidence type="ECO:0000313" key="11">
    <source>
        <dbReference type="Proteomes" id="UP001198893"/>
    </source>
</evidence>
<dbReference type="Proteomes" id="UP001198893">
    <property type="component" value="Unassembled WGS sequence"/>
</dbReference>
<evidence type="ECO:0000256" key="1">
    <source>
        <dbReference type="ARBA" id="ARBA00001947"/>
    </source>
</evidence>
<dbReference type="GO" id="GO:0006508">
    <property type="term" value="P:proteolysis"/>
    <property type="evidence" value="ECO:0007669"/>
    <property type="project" value="UniProtKB-KW"/>
</dbReference>
<dbReference type="PROSITE" id="PS51782">
    <property type="entry name" value="LYSM"/>
    <property type="match status" value="1"/>
</dbReference>
<name>A0AAW4WFA1_9FIRM</name>
<feature type="domain" description="LysM" evidence="8">
    <location>
        <begin position="73"/>
        <end position="117"/>
    </location>
</feature>
<dbReference type="GO" id="GO:0004181">
    <property type="term" value="F:metallocarboxypeptidase activity"/>
    <property type="evidence" value="ECO:0007669"/>
    <property type="project" value="InterPro"/>
</dbReference>
<dbReference type="SUPFAM" id="SSF54106">
    <property type="entry name" value="LysM domain"/>
    <property type="match status" value="1"/>
</dbReference>
<dbReference type="CDD" id="cd00118">
    <property type="entry name" value="LysM"/>
    <property type="match status" value="1"/>
</dbReference>
<dbReference type="GO" id="GO:0008270">
    <property type="term" value="F:zinc ion binding"/>
    <property type="evidence" value="ECO:0007669"/>
    <property type="project" value="InterPro"/>
</dbReference>
<dbReference type="InterPro" id="IPR000834">
    <property type="entry name" value="Peptidase_M14"/>
</dbReference>
<feature type="domain" description="Peptidase M14" evidence="9">
    <location>
        <begin position="129"/>
        <end position="425"/>
    </location>
</feature>
<accession>A0AAW4WFA1</accession>
<dbReference type="PANTHER" id="PTHR11705">
    <property type="entry name" value="PROTEASE FAMILY M14 CARBOXYPEPTIDASE A,B"/>
    <property type="match status" value="1"/>
</dbReference>
<dbReference type="EMBL" id="JAJEQW010000021">
    <property type="protein sequence ID" value="MCC2243426.1"/>
    <property type="molecule type" value="Genomic_DNA"/>
</dbReference>
<evidence type="ECO:0000256" key="6">
    <source>
        <dbReference type="ARBA" id="ARBA00023049"/>
    </source>
</evidence>
<dbReference type="Pfam" id="PF01476">
    <property type="entry name" value="LysM"/>
    <property type="match status" value="1"/>
</dbReference>
<evidence type="ECO:0000256" key="7">
    <source>
        <dbReference type="PROSITE-ProRule" id="PRU01379"/>
    </source>
</evidence>
<dbReference type="GO" id="GO:0005615">
    <property type="term" value="C:extracellular space"/>
    <property type="evidence" value="ECO:0007669"/>
    <property type="project" value="TreeGrafter"/>
</dbReference>
<comment type="caution">
    <text evidence="10">The sequence shown here is derived from an EMBL/GenBank/DDBJ whole genome shotgun (WGS) entry which is preliminary data.</text>
</comment>
<dbReference type="SUPFAM" id="SSF47090">
    <property type="entry name" value="PGBD-like"/>
    <property type="match status" value="1"/>
</dbReference>
<sequence>MKVLNPGERSVLVQYVQLALNRAGYDIRKDGILGENTCRALRQFLRKKSGEEFNCKIDDVVWGKLFPYLKGYTMHEIKSGETLWGIAANYDTSVSAIMTANPTVNPLALRTGSILAIPFSFSLVAEDVAYTSYLNDWILEGLTVRYPFLVQGNIGKSAMGKEIPYLRIGTGEREVFYSGAYHANEWITTPVLLKFAEEYAHAFAAGRMLYTVQAAWLFYGFSLYLVPMVNPDGVDLVNGVLEEGASLEEAERIAADYPKIPFPDGWKANIEGIDLNLQFPAGWENARNIKFVMGFTTPAPRDYVGEAPLVAPESRSVYEFARAHDFSLILAYHAQGEVIYWRYLDYEPADSRRIAEYFGEVSGYRVEETPSTSGYAGFKDWFIQAYNRPGYTIEVGMGVSPLPMSQFAGIYEDNRLILEGGMTELVR</sequence>
<gene>
    <name evidence="10" type="ORF">LKD47_14180</name>
</gene>
<dbReference type="SMART" id="SM00257">
    <property type="entry name" value="LysM"/>
    <property type="match status" value="1"/>
</dbReference>
<dbReference type="Gene3D" id="3.10.350.10">
    <property type="entry name" value="LysM domain"/>
    <property type="match status" value="1"/>
</dbReference>
<protein>
    <submittedName>
        <fullName evidence="10">M14 family metallopeptidase</fullName>
    </submittedName>
</protein>
<proteinExistence type="inferred from homology"/>
<reference evidence="10" key="1">
    <citation type="submission" date="2021-10" db="EMBL/GenBank/DDBJ databases">
        <title>Anaerobic single-cell dispensing facilitates the cultivation of human gut bacteria.</title>
        <authorList>
            <person name="Afrizal A."/>
        </authorList>
    </citation>
    <scope>NUCLEOTIDE SEQUENCE</scope>
    <source>
        <strain evidence="10">CLA-AA-H204</strain>
    </source>
</reference>
<keyword evidence="4" id="KW-0378">Hydrolase</keyword>
<dbReference type="InterPro" id="IPR036779">
    <property type="entry name" value="LysM_dom_sf"/>
</dbReference>
<dbReference type="InterPro" id="IPR018392">
    <property type="entry name" value="LysM"/>
</dbReference>
<dbReference type="InterPro" id="IPR034274">
    <property type="entry name" value="ENP1_M14_CPD"/>
</dbReference>
<evidence type="ECO:0000256" key="5">
    <source>
        <dbReference type="ARBA" id="ARBA00022833"/>
    </source>
</evidence>
<dbReference type="InterPro" id="IPR036366">
    <property type="entry name" value="PGBDSf"/>
</dbReference>
<comment type="similarity">
    <text evidence="2 7">Belongs to the peptidase M14 family.</text>
</comment>
<evidence type="ECO:0000259" key="9">
    <source>
        <dbReference type="PROSITE" id="PS52035"/>
    </source>
</evidence>
<dbReference type="PANTHER" id="PTHR11705:SF143">
    <property type="entry name" value="SLL0236 PROTEIN"/>
    <property type="match status" value="1"/>
</dbReference>
<dbReference type="CDD" id="cd06229">
    <property type="entry name" value="M14_Endopeptidase_I"/>
    <property type="match status" value="1"/>
</dbReference>
<comment type="cofactor">
    <cofactor evidence="1">
        <name>Zn(2+)</name>
        <dbReference type="ChEBI" id="CHEBI:29105"/>
    </cofactor>
</comment>
<keyword evidence="3" id="KW-0645">Protease</keyword>
<evidence type="ECO:0000256" key="4">
    <source>
        <dbReference type="ARBA" id="ARBA00022801"/>
    </source>
</evidence>
<dbReference type="RefSeq" id="WP_227710831.1">
    <property type="nucleotide sequence ID" value="NZ_JAJEQW010000021.1"/>
</dbReference>
<keyword evidence="6" id="KW-0482">Metalloprotease</keyword>
<organism evidence="10 11">
    <name type="scientific">Roseburia amylophila</name>
    <dbReference type="NCBI Taxonomy" id="2981794"/>
    <lineage>
        <taxon>Bacteria</taxon>
        <taxon>Bacillati</taxon>
        <taxon>Bacillota</taxon>
        <taxon>Clostridia</taxon>
        <taxon>Lachnospirales</taxon>
        <taxon>Lachnospiraceae</taxon>
        <taxon>Roseburia</taxon>
    </lineage>
</organism>
<evidence type="ECO:0000259" key="8">
    <source>
        <dbReference type="PROSITE" id="PS51782"/>
    </source>
</evidence>